<dbReference type="EMBL" id="AP021858">
    <property type="protein sequence ID" value="BBO23886.1"/>
    <property type="molecule type" value="Genomic_DNA"/>
</dbReference>
<gene>
    <name evidence="1" type="ORF">NPRO_14810</name>
</gene>
<name>A0A809S513_9BACT</name>
<protein>
    <submittedName>
        <fullName evidence="1">Uncharacterized protein</fullName>
    </submittedName>
</protein>
<dbReference type="KEGG" id="npy:NPRO_14810"/>
<sequence>MASNAAVDELISLLRRRYGAYQQIGRSSLFCFGSKFTCSINYSKLLGSHKYFFGVSRSLLTHQDACTDSLGTYVLLICGSADNVLVLPRDLVERMLEDVSSRRVDVFIEGGMFILQTTRHPKLDVTGYLNAYPAASTAPDESELEPSPIPPRTHVRMQHALISLGRAEGCTVWVPPNDRSLSFEGQRFANATMDRLPRFGFDENTRRIVQNIDVLWLQESVIVKAVEIESTTSIYSGLLRLNDLVLAQPNNQVDLVIAAPQSRRQRVFEQLIRPSFRPLISRCGFLSFEVVDEAIRRLVALGSSSNARVSGLLTVEGFELPEHVVYPADTR</sequence>
<dbReference type="Proteomes" id="UP000662873">
    <property type="component" value="Chromosome"/>
</dbReference>
<evidence type="ECO:0000313" key="1">
    <source>
        <dbReference type="EMBL" id="BBO23886.1"/>
    </source>
</evidence>
<organism evidence="1 2">
    <name type="scientific">Candidatus Nitrosymbiomonas proteolyticus</name>
    <dbReference type="NCBI Taxonomy" id="2608984"/>
    <lineage>
        <taxon>Bacteria</taxon>
        <taxon>Bacillati</taxon>
        <taxon>Armatimonadota</taxon>
        <taxon>Armatimonadota incertae sedis</taxon>
        <taxon>Candidatus Nitrosymbiomonas</taxon>
    </lineage>
</organism>
<evidence type="ECO:0000313" key="2">
    <source>
        <dbReference type="Proteomes" id="UP000662873"/>
    </source>
</evidence>
<proteinExistence type="predicted"/>
<dbReference type="AlphaFoldDB" id="A0A809S513"/>
<accession>A0A809S513</accession>
<reference evidence="1" key="1">
    <citation type="journal article" name="DNA Res.">
        <title>The physiological potential of anammox bacteria as revealed by their core genome structure.</title>
        <authorList>
            <person name="Okubo T."/>
            <person name="Toyoda A."/>
            <person name="Fukuhara K."/>
            <person name="Uchiyama I."/>
            <person name="Harigaya Y."/>
            <person name="Kuroiwa M."/>
            <person name="Suzuki T."/>
            <person name="Murakami Y."/>
            <person name="Suwa Y."/>
            <person name="Takami H."/>
        </authorList>
    </citation>
    <scope>NUCLEOTIDE SEQUENCE</scope>
    <source>
        <strain evidence="1">317325-2</strain>
    </source>
</reference>